<dbReference type="Gene3D" id="3.40.570.10">
    <property type="entry name" value="Extracellular Endonuclease, subunit A"/>
    <property type="match status" value="1"/>
</dbReference>
<dbReference type="EMBL" id="GBXM01002905">
    <property type="protein sequence ID" value="JAI05673.1"/>
    <property type="molecule type" value="Transcribed_RNA"/>
</dbReference>
<protein>
    <submittedName>
        <fullName evidence="1">Uncharacterized protein</fullName>
    </submittedName>
</protein>
<name>A0A0E9XSD6_ANGAN</name>
<dbReference type="PANTHER" id="PTHR21472">
    <property type="entry name" value="ENDONUCLEASE DOMAIN-CONTAINING 1 PROTEIN ENDOD1"/>
    <property type="match status" value="1"/>
</dbReference>
<dbReference type="AlphaFoldDB" id="A0A0E9XSD6"/>
<dbReference type="PANTHER" id="PTHR21472:SF26">
    <property type="entry name" value="ENDONUCLEASE DOMAIN CONTAINING 1"/>
    <property type="match status" value="1"/>
</dbReference>
<dbReference type="InterPro" id="IPR044925">
    <property type="entry name" value="His-Me_finger_sf"/>
</dbReference>
<accession>A0A0E9XSD6</accession>
<dbReference type="InterPro" id="IPR044929">
    <property type="entry name" value="DNA/RNA_non-sp_Endonuclease_sf"/>
</dbReference>
<dbReference type="InterPro" id="IPR039015">
    <property type="entry name" value="ENDOD1"/>
</dbReference>
<evidence type="ECO:0000313" key="1">
    <source>
        <dbReference type="EMBL" id="JAI05673.1"/>
    </source>
</evidence>
<reference evidence="1" key="2">
    <citation type="journal article" date="2015" name="Fish Shellfish Immunol.">
        <title>Early steps in the European eel (Anguilla anguilla)-Vibrio vulnificus interaction in the gills: Role of the RtxA13 toxin.</title>
        <authorList>
            <person name="Callol A."/>
            <person name="Pajuelo D."/>
            <person name="Ebbesson L."/>
            <person name="Teles M."/>
            <person name="MacKenzie S."/>
            <person name="Amaro C."/>
        </authorList>
    </citation>
    <scope>NUCLEOTIDE SEQUENCE</scope>
</reference>
<reference evidence="1" key="1">
    <citation type="submission" date="2014-11" db="EMBL/GenBank/DDBJ databases">
        <authorList>
            <person name="Amaro Gonzalez C."/>
        </authorList>
    </citation>
    <scope>NUCLEOTIDE SEQUENCE</scope>
</reference>
<dbReference type="SUPFAM" id="SSF54060">
    <property type="entry name" value="His-Me finger endonucleases"/>
    <property type="match status" value="1"/>
</dbReference>
<organism evidence="1">
    <name type="scientific">Anguilla anguilla</name>
    <name type="common">European freshwater eel</name>
    <name type="synonym">Muraena anguilla</name>
    <dbReference type="NCBI Taxonomy" id="7936"/>
    <lineage>
        <taxon>Eukaryota</taxon>
        <taxon>Metazoa</taxon>
        <taxon>Chordata</taxon>
        <taxon>Craniata</taxon>
        <taxon>Vertebrata</taxon>
        <taxon>Euteleostomi</taxon>
        <taxon>Actinopterygii</taxon>
        <taxon>Neopterygii</taxon>
        <taxon>Teleostei</taxon>
        <taxon>Anguilliformes</taxon>
        <taxon>Anguillidae</taxon>
        <taxon>Anguilla</taxon>
    </lineage>
</organism>
<sequence length="102" mass="11484">MRRICKKTSQRCSQAYVLVGAIPSNNTWIGMNNTERVNVPDRIWNAYCCLDNNGQPLHSGGAIALNIDQSRVKRHTLLKLKQLLGQYTNSIVGQLFHNNCEA</sequence>
<proteinExistence type="predicted"/>